<gene>
    <name evidence="7" type="ORF">A0O34_09920</name>
</gene>
<dbReference type="STRING" id="1685010.A0O34_09920"/>
<feature type="transmembrane region" description="Helical" evidence="6">
    <location>
        <begin position="74"/>
        <end position="92"/>
    </location>
</feature>
<protein>
    <submittedName>
        <fullName evidence="7">AI-2E family transporter</fullName>
    </submittedName>
</protein>
<feature type="transmembrane region" description="Helical" evidence="6">
    <location>
        <begin position="202"/>
        <end position="227"/>
    </location>
</feature>
<dbReference type="EMBL" id="CP015199">
    <property type="protein sequence ID" value="ANF50820.1"/>
    <property type="molecule type" value="Genomic_DNA"/>
</dbReference>
<feature type="transmembrane region" description="Helical" evidence="6">
    <location>
        <begin position="270"/>
        <end position="288"/>
    </location>
</feature>
<keyword evidence="4 6" id="KW-1133">Transmembrane helix</keyword>
<feature type="transmembrane region" description="Helical" evidence="6">
    <location>
        <begin position="233"/>
        <end position="263"/>
    </location>
</feature>
<evidence type="ECO:0000256" key="6">
    <source>
        <dbReference type="SAM" id="Phobius"/>
    </source>
</evidence>
<feature type="transmembrane region" description="Helical" evidence="6">
    <location>
        <begin position="20"/>
        <end position="53"/>
    </location>
</feature>
<dbReference type="Proteomes" id="UP000077824">
    <property type="component" value="Chromosome"/>
</dbReference>
<evidence type="ECO:0000313" key="7">
    <source>
        <dbReference type="EMBL" id="ANF50820.1"/>
    </source>
</evidence>
<dbReference type="PANTHER" id="PTHR21716">
    <property type="entry name" value="TRANSMEMBRANE PROTEIN"/>
    <property type="match status" value="1"/>
</dbReference>
<keyword evidence="8" id="KW-1185">Reference proteome</keyword>
<evidence type="ECO:0000256" key="5">
    <source>
        <dbReference type="ARBA" id="ARBA00023136"/>
    </source>
</evidence>
<evidence type="ECO:0000256" key="3">
    <source>
        <dbReference type="ARBA" id="ARBA00022692"/>
    </source>
</evidence>
<comment type="similarity">
    <text evidence="2">Belongs to the autoinducer-2 exporter (AI-2E) (TC 2.A.86) family.</text>
</comment>
<dbReference type="Pfam" id="PF01594">
    <property type="entry name" value="AI-2E_transport"/>
    <property type="match status" value="1"/>
</dbReference>
<evidence type="ECO:0000256" key="2">
    <source>
        <dbReference type="ARBA" id="ARBA00009773"/>
    </source>
</evidence>
<evidence type="ECO:0000313" key="8">
    <source>
        <dbReference type="Proteomes" id="UP000077824"/>
    </source>
</evidence>
<dbReference type="KEGG" id="chh:A0O34_09920"/>
<sequence>MKNNNLNKDKQISSVVIKQVSLLAIILVLAGLICFNLALFIPSVLGAITLYVLCRRYNFYLQEEKKWKPWLSSLILMLASLIILILPIYFIGDLLIEKLGNAQAYMTKFNVFLEKIHTYIFSKTGFDILSKENMAKLKSSAGQVSTKAVSGTFNTLTVIMSMYFILYFMLSAPRFFERILAASAPLKRANVSLIGEKMRKLIMANAIGIPVVALGQGLVALIGYFIFGAPSPILLFALTAVGSMIPIVGAAIVYIPICIFMIAEGDTGHGLGLAAYCLVIVGLTDNLLRFTLLKKLEDIHPLNTVFGIIMGMNLFGFMGLIFGPILISLTLLLIQVYRNEFSDEDTPPELQLSDKDDELENKVDLIV</sequence>
<feature type="transmembrane region" description="Helical" evidence="6">
    <location>
        <begin position="308"/>
        <end position="334"/>
    </location>
</feature>
<dbReference type="GO" id="GO:0016020">
    <property type="term" value="C:membrane"/>
    <property type="evidence" value="ECO:0007669"/>
    <property type="project" value="UniProtKB-SubCell"/>
</dbReference>
<evidence type="ECO:0000256" key="4">
    <source>
        <dbReference type="ARBA" id="ARBA00022989"/>
    </source>
</evidence>
<keyword evidence="3 6" id="KW-0812">Transmembrane</keyword>
<keyword evidence="5 6" id="KW-0472">Membrane</keyword>
<accession>A0A172XVC8</accession>
<dbReference type="InterPro" id="IPR002549">
    <property type="entry name" value="AI-2E-like"/>
</dbReference>
<name>A0A172XVC8_9FLAO</name>
<organism evidence="7 8">
    <name type="scientific">Chryseobacterium glaciei</name>
    <dbReference type="NCBI Taxonomy" id="1685010"/>
    <lineage>
        <taxon>Bacteria</taxon>
        <taxon>Pseudomonadati</taxon>
        <taxon>Bacteroidota</taxon>
        <taxon>Flavobacteriia</taxon>
        <taxon>Flavobacteriales</taxon>
        <taxon>Weeksellaceae</taxon>
        <taxon>Chryseobacterium group</taxon>
        <taxon>Chryseobacterium</taxon>
    </lineage>
</organism>
<comment type="subcellular location">
    <subcellularLocation>
        <location evidence="1">Membrane</location>
        <topology evidence="1">Multi-pass membrane protein</topology>
    </subcellularLocation>
</comment>
<dbReference type="PANTHER" id="PTHR21716:SF4">
    <property type="entry name" value="TRANSMEMBRANE PROTEIN 245"/>
    <property type="match status" value="1"/>
</dbReference>
<dbReference type="AlphaFoldDB" id="A0A172XVC8"/>
<reference evidence="7 8" key="1">
    <citation type="submission" date="2016-04" db="EMBL/GenBank/DDBJ databases">
        <title>Complete Genome Sequence of Chryseobacterium sp. IHBB 10212.</title>
        <authorList>
            <person name="Pal M."/>
            <person name="Swarnkar M.K."/>
            <person name="Kaushal K."/>
            <person name="Chhibber S."/>
            <person name="Singh A.K."/>
            <person name="Gulati A."/>
        </authorList>
    </citation>
    <scope>NUCLEOTIDE SEQUENCE [LARGE SCALE GENOMIC DNA]</scope>
    <source>
        <strain evidence="7 8">IHBB 10212</strain>
    </source>
</reference>
<evidence type="ECO:0000256" key="1">
    <source>
        <dbReference type="ARBA" id="ARBA00004141"/>
    </source>
</evidence>
<proteinExistence type="inferred from homology"/>
<feature type="transmembrane region" description="Helical" evidence="6">
    <location>
        <begin position="148"/>
        <end position="170"/>
    </location>
</feature>